<gene>
    <name evidence="2" type="ORF">A2175_01785</name>
</gene>
<dbReference type="EMBL" id="MHLY01000003">
    <property type="protein sequence ID" value="OGZ19035.1"/>
    <property type="molecule type" value="Genomic_DNA"/>
</dbReference>
<dbReference type="PANTHER" id="PTHR30238:SF4">
    <property type="entry name" value="SLL1022 PROTEIN"/>
    <property type="match status" value="1"/>
</dbReference>
<keyword evidence="1" id="KW-1133">Transmembrane helix</keyword>
<proteinExistence type="predicted"/>
<dbReference type="InterPro" id="IPR007427">
    <property type="entry name" value="DUF475"/>
</dbReference>
<dbReference type="STRING" id="1801663.A2175_01785"/>
<keyword evidence="1" id="KW-0812">Transmembrane</keyword>
<comment type="caution">
    <text evidence="2">The sequence shown here is derived from an EMBL/GenBank/DDBJ whole genome shotgun (WGS) entry which is preliminary data.</text>
</comment>
<dbReference type="Proteomes" id="UP000176755">
    <property type="component" value="Unassembled WGS sequence"/>
</dbReference>
<feature type="transmembrane region" description="Helical" evidence="1">
    <location>
        <begin position="155"/>
        <end position="173"/>
    </location>
</feature>
<evidence type="ECO:0000256" key="1">
    <source>
        <dbReference type="SAM" id="Phobius"/>
    </source>
</evidence>
<reference evidence="2 3" key="1">
    <citation type="journal article" date="2016" name="Nat. Commun.">
        <title>Thousands of microbial genomes shed light on interconnected biogeochemical processes in an aquifer system.</title>
        <authorList>
            <person name="Anantharaman K."/>
            <person name="Brown C.T."/>
            <person name="Hug L.A."/>
            <person name="Sharon I."/>
            <person name="Castelle C.J."/>
            <person name="Probst A.J."/>
            <person name="Thomas B.C."/>
            <person name="Singh A."/>
            <person name="Wilkins M.J."/>
            <person name="Karaoz U."/>
            <person name="Brodie E.L."/>
            <person name="Williams K.H."/>
            <person name="Hubbard S.S."/>
            <person name="Banfield J.F."/>
        </authorList>
    </citation>
    <scope>NUCLEOTIDE SEQUENCE [LARGE SCALE GENOMIC DNA]</scope>
</reference>
<feature type="transmembrane region" description="Helical" evidence="1">
    <location>
        <begin position="257"/>
        <end position="274"/>
    </location>
</feature>
<dbReference type="Pfam" id="PF04332">
    <property type="entry name" value="DUF475"/>
    <property type="match status" value="1"/>
</dbReference>
<feature type="transmembrane region" description="Helical" evidence="1">
    <location>
        <begin position="43"/>
        <end position="73"/>
    </location>
</feature>
<keyword evidence="1" id="KW-0472">Membrane</keyword>
<protein>
    <recommendedName>
        <fullName evidence="4">DUF475 domain-containing protein</fullName>
    </recommendedName>
</protein>
<evidence type="ECO:0000313" key="3">
    <source>
        <dbReference type="Proteomes" id="UP000176755"/>
    </source>
</evidence>
<accession>A0A1G2DZV1</accession>
<dbReference type="AlphaFoldDB" id="A0A1G2DZV1"/>
<feature type="transmembrane region" description="Helical" evidence="1">
    <location>
        <begin position="280"/>
        <end position="297"/>
    </location>
</feature>
<feature type="transmembrane region" description="Helical" evidence="1">
    <location>
        <begin position="94"/>
        <end position="111"/>
    </location>
</feature>
<evidence type="ECO:0000313" key="2">
    <source>
        <dbReference type="EMBL" id="OGZ19035.1"/>
    </source>
</evidence>
<name>A0A1G2DZV1_9BACT</name>
<dbReference type="PANTHER" id="PTHR30238">
    <property type="entry name" value="MEMBRANE BOUND PREDICTED REDOX MODULATOR"/>
    <property type="match status" value="1"/>
</dbReference>
<feature type="transmembrane region" description="Helical" evidence="1">
    <location>
        <begin position="131"/>
        <end position="148"/>
    </location>
</feature>
<organism evidence="2 3">
    <name type="scientific">Candidatus Nealsonbacteria bacterium RBG_13_42_11</name>
    <dbReference type="NCBI Taxonomy" id="1801663"/>
    <lineage>
        <taxon>Bacteria</taxon>
        <taxon>Candidatus Nealsoniibacteriota</taxon>
    </lineage>
</organism>
<feature type="transmembrane region" description="Helical" evidence="1">
    <location>
        <begin position="212"/>
        <end position="236"/>
    </location>
</feature>
<evidence type="ECO:0008006" key="4">
    <source>
        <dbReference type="Google" id="ProtNLM"/>
    </source>
</evidence>
<sequence length="309" mass="34380">MITALIIILGLIIFEAVSSIDNAIVNAYVLKTMSEKWRKIFLFWGILTAVFIMRGLLPFLVVWLSVPEIGFLGAAKSMFQSNPEVAELMEARKGIILIGAGVFLLLIYLHWLFLEEKHPLFVVDKFIKPHYGVWFFAAAAVILVALLYMARHSPFLMLSAACGNAIFFIMYGFREQAEKQKEKLKGGTSQISDLSKLMYLEVLDASFSFDGVMGAFAFTTSVPLILIGNGIGALIVRNLTIKSIDKVAKYRFLKNGAMTSIGILGIFIIAKSFGAVIPEYLPTLITIFLVGLAFWRSKEFLKINSQNAI</sequence>